<evidence type="ECO:0000256" key="4">
    <source>
        <dbReference type="ARBA" id="ARBA00023136"/>
    </source>
</evidence>
<evidence type="ECO:0000259" key="6">
    <source>
        <dbReference type="Pfam" id="PF06271"/>
    </source>
</evidence>
<dbReference type="PANTHER" id="PTHR38480:SF1">
    <property type="entry name" value="SLR0254 PROTEIN"/>
    <property type="match status" value="1"/>
</dbReference>
<proteinExistence type="predicted"/>
<dbReference type="Proteomes" id="UP000192746">
    <property type="component" value="Unassembled WGS sequence"/>
</dbReference>
<dbReference type="InterPro" id="IPR010432">
    <property type="entry name" value="RDD"/>
</dbReference>
<keyword evidence="3 5" id="KW-1133">Transmembrane helix</keyword>
<organism evidence="7 8">
    <name type="scientific">Zunongwangia atlantica 22II14-10F7</name>
    <dbReference type="NCBI Taxonomy" id="1185767"/>
    <lineage>
        <taxon>Bacteria</taxon>
        <taxon>Pseudomonadati</taxon>
        <taxon>Bacteroidota</taxon>
        <taxon>Flavobacteriia</taxon>
        <taxon>Flavobacteriales</taxon>
        <taxon>Flavobacteriaceae</taxon>
        <taxon>Zunongwangia</taxon>
    </lineage>
</organism>
<dbReference type="GO" id="GO:0016020">
    <property type="term" value="C:membrane"/>
    <property type="evidence" value="ECO:0007669"/>
    <property type="project" value="UniProtKB-SubCell"/>
</dbReference>
<evidence type="ECO:0000313" key="8">
    <source>
        <dbReference type="Proteomes" id="UP000192746"/>
    </source>
</evidence>
<keyword evidence="4 5" id="KW-0472">Membrane</keyword>
<comment type="caution">
    <text evidence="7">The sequence shown here is derived from an EMBL/GenBank/DDBJ whole genome shotgun (WGS) entry which is preliminary data.</text>
</comment>
<feature type="transmembrane region" description="Helical" evidence="5">
    <location>
        <begin position="58"/>
        <end position="78"/>
    </location>
</feature>
<feature type="transmembrane region" description="Helical" evidence="5">
    <location>
        <begin position="109"/>
        <end position="130"/>
    </location>
</feature>
<keyword evidence="8" id="KW-1185">Reference proteome</keyword>
<protein>
    <submittedName>
        <fullName evidence="7">RDD family protein</fullName>
    </submittedName>
</protein>
<name>A0A1Y1T3F0_9FLAO</name>
<evidence type="ECO:0000256" key="2">
    <source>
        <dbReference type="ARBA" id="ARBA00022692"/>
    </source>
</evidence>
<dbReference type="OrthoDB" id="9814143at2"/>
<sequence length="237" mass="26843">MDNFQIETAQNIEIQQNSASIGDRILAYLVDFLIIIVYAIITALLIAGFEADRFGEMVYYMVIGLPIFLYYLLFETFWDGKTPGKSAMKIRVVKLDGSRPAFVNYLIRWLLRVIDISLGSGSIAVVTILLNGKGQRLGDMAAKTTVISEKRKVSLANTLAVEIPEDYVPKYPQVTILKDRDVQEVKEIYRKARLKGNVEVITALAEKLSSLLGVKFDEKPSVFIKRVIEDYNYFTQK</sequence>
<evidence type="ECO:0000256" key="5">
    <source>
        <dbReference type="SAM" id="Phobius"/>
    </source>
</evidence>
<feature type="domain" description="RDD" evidence="6">
    <location>
        <begin position="19"/>
        <end position="143"/>
    </location>
</feature>
<reference evidence="7 8" key="1">
    <citation type="submission" date="2013-04" db="EMBL/GenBank/DDBJ databases">
        <title>Zunongwangia sp. 22II14-10F7 Genome Sequencing.</title>
        <authorList>
            <person name="Lai Q."/>
            <person name="Shao Z."/>
        </authorList>
    </citation>
    <scope>NUCLEOTIDE SEQUENCE [LARGE SCALE GENOMIC DNA]</scope>
    <source>
        <strain evidence="7 8">22II14-10F7</strain>
    </source>
</reference>
<feature type="transmembrane region" description="Helical" evidence="5">
    <location>
        <begin position="25"/>
        <end position="46"/>
    </location>
</feature>
<dbReference type="PANTHER" id="PTHR38480">
    <property type="entry name" value="SLR0254 PROTEIN"/>
    <property type="match status" value="1"/>
</dbReference>
<gene>
    <name evidence="7" type="ORF">IIF7_10103</name>
</gene>
<keyword evidence="2 5" id="KW-0812">Transmembrane</keyword>
<dbReference type="AlphaFoldDB" id="A0A1Y1T3F0"/>
<dbReference type="Pfam" id="PF06271">
    <property type="entry name" value="RDD"/>
    <property type="match status" value="1"/>
</dbReference>
<dbReference type="RefSeq" id="WP_084841564.1">
    <property type="nucleotide sequence ID" value="NZ_ARYN01000008.1"/>
</dbReference>
<accession>A0A1Y1T3F0</accession>
<dbReference type="STRING" id="1185767.IIF7_10103"/>
<evidence type="ECO:0000313" key="7">
    <source>
        <dbReference type="EMBL" id="ORL45556.1"/>
    </source>
</evidence>
<dbReference type="EMBL" id="ARYN01000008">
    <property type="protein sequence ID" value="ORL45556.1"/>
    <property type="molecule type" value="Genomic_DNA"/>
</dbReference>
<comment type="subcellular location">
    <subcellularLocation>
        <location evidence="1">Membrane</location>
        <topology evidence="1">Multi-pass membrane protein</topology>
    </subcellularLocation>
</comment>
<evidence type="ECO:0000256" key="3">
    <source>
        <dbReference type="ARBA" id="ARBA00022989"/>
    </source>
</evidence>
<evidence type="ECO:0000256" key="1">
    <source>
        <dbReference type="ARBA" id="ARBA00004141"/>
    </source>
</evidence>